<proteinExistence type="predicted"/>
<dbReference type="AlphaFoldDB" id="A0A086LJ01"/>
<dbReference type="InterPro" id="IPR011009">
    <property type="entry name" value="Kinase-like_dom_sf"/>
</dbReference>
<dbReference type="InterPro" id="IPR027916">
    <property type="entry name" value="Kinase-like_dom_ROP"/>
</dbReference>
<comment type="caution">
    <text evidence="3">The sequence shown here is derived from an EMBL/GenBank/DDBJ whole genome shotgun (WGS) entry which is preliminary data.</text>
</comment>
<dbReference type="PIRSF" id="PIRSF022995">
    <property type="entry name" value="Rhoptry_ROP2"/>
    <property type="match status" value="1"/>
</dbReference>
<evidence type="ECO:0000256" key="1">
    <source>
        <dbReference type="SAM" id="MobiDB-lite"/>
    </source>
</evidence>
<protein>
    <submittedName>
        <fullName evidence="3">Rhoptry protein ROP8</fullName>
    </submittedName>
</protein>
<dbReference type="SUPFAM" id="SSF56112">
    <property type="entry name" value="Protein kinase-like (PK-like)"/>
    <property type="match status" value="1"/>
</dbReference>
<reference evidence="3 4" key="1">
    <citation type="submission" date="2014-05" db="EMBL/GenBank/DDBJ databases">
        <authorList>
            <person name="Sibley D."/>
            <person name="Venepally P."/>
            <person name="Karamycheva S."/>
            <person name="Hadjithomas M."/>
            <person name="Khan A."/>
            <person name="Brunk B."/>
            <person name="Roos D."/>
            <person name="Caler E."/>
            <person name="Lorenzi H."/>
        </authorList>
    </citation>
    <scope>NUCLEOTIDE SEQUENCE [LARGE SCALE GENOMIC DNA]</scope>
    <source>
        <strain evidence="3 4">RUB</strain>
    </source>
</reference>
<accession>A0A086LJ01</accession>
<organism evidence="3 4">
    <name type="scientific">Toxoplasma gondii RUB</name>
    <dbReference type="NCBI Taxonomy" id="935652"/>
    <lineage>
        <taxon>Eukaryota</taxon>
        <taxon>Sar</taxon>
        <taxon>Alveolata</taxon>
        <taxon>Apicomplexa</taxon>
        <taxon>Conoidasida</taxon>
        <taxon>Coccidia</taxon>
        <taxon>Eucoccidiorida</taxon>
        <taxon>Eimeriorina</taxon>
        <taxon>Sarcocystidae</taxon>
        <taxon>Toxoplasma</taxon>
    </lineage>
</organism>
<dbReference type="OrthoDB" id="447103at2759"/>
<dbReference type="GO" id="GO:0005524">
    <property type="term" value="F:ATP binding"/>
    <property type="evidence" value="ECO:0007669"/>
    <property type="project" value="InterPro"/>
</dbReference>
<dbReference type="PROSITE" id="PS50011">
    <property type="entry name" value="PROTEIN_KINASE_DOM"/>
    <property type="match status" value="1"/>
</dbReference>
<dbReference type="GO" id="GO:0004672">
    <property type="term" value="F:protein kinase activity"/>
    <property type="evidence" value="ECO:0007669"/>
    <property type="project" value="InterPro"/>
</dbReference>
<dbReference type="Pfam" id="PF14531">
    <property type="entry name" value="Kinase-like"/>
    <property type="match status" value="1"/>
</dbReference>
<dbReference type="Gene3D" id="3.30.200.20">
    <property type="entry name" value="Phosphorylase Kinase, domain 1"/>
    <property type="match status" value="1"/>
</dbReference>
<evidence type="ECO:0000313" key="4">
    <source>
        <dbReference type="Proteomes" id="UP000028834"/>
    </source>
</evidence>
<feature type="domain" description="Protein kinase" evidence="2">
    <location>
        <begin position="278"/>
        <end position="581"/>
    </location>
</feature>
<feature type="region of interest" description="Disordered" evidence="1">
    <location>
        <begin position="161"/>
        <end position="180"/>
    </location>
</feature>
<dbReference type="InterPro" id="IPR016815">
    <property type="entry name" value="ROP4/5"/>
</dbReference>
<dbReference type="Proteomes" id="UP000028834">
    <property type="component" value="Unassembled WGS sequence"/>
</dbReference>
<dbReference type="VEuPathDB" id="ToxoDB:TGRUB_363030"/>
<sequence length="599" mass="68393">MQLLTLEIIDSSRFKILARTVDALVTCERLFCVLHICNMENCASVRSSSCLIWLAAAFFVSALGHVQQGAGVVRPRHWQNSEAAVSVRPPGGASPRHFHSPIEPVAFIDGEHVEDKHGGSWLEQEAAEEVTPLLNSHTETPTQSPSAFRRLLRRLRFWRRGRTGGSDGGGEPPQTPRPSLPTRLFQHLRRAAAAIPAAASRFFRRFRRVQEPVFPPDEFPEDVDTNPMYFRGTDPGDVVIEELFNRIPETSVWNENERVLSNANHLVSTALWRNEQSFRVESELGERPRTLVRGPVLRDDGSYICLEATDQETGEPLEVHVPYFTERPPSNAIKQLSEQVLRLRLLRGIKNQRQAKAYLRFIFPIDLVKDPKKRKMIRVRLDERDMWVLSRFFLYPRMQSNLHILGDVLLSHSSTHKSLVHHARLQLTLQLIRLAASLQHYGLVHADFQVRNILLDQRGGVFLTGFEHLVRDGASAVSPIGRGFAPPETTAERMLPYRQHHPTLMTFPFDTWTLGLAIYWIWCADLPNTEDAELGGIEWIYRRCKNIPQPVRALLEGFLRYSKEDRLLPLQAMETSEYEQLRTELSAVLPLYQTDGEPA</sequence>
<name>A0A086LJ01_TOXGO</name>
<dbReference type="Gene3D" id="1.10.510.10">
    <property type="entry name" value="Transferase(Phosphotransferase) domain 1"/>
    <property type="match status" value="1"/>
</dbReference>
<dbReference type="InterPro" id="IPR000719">
    <property type="entry name" value="Prot_kinase_dom"/>
</dbReference>
<evidence type="ECO:0000259" key="2">
    <source>
        <dbReference type="PROSITE" id="PS50011"/>
    </source>
</evidence>
<evidence type="ECO:0000313" key="3">
    <source>
        <dbReference type="EMBL" id="KFG56619.1"/>
    </source>
</evidence>
<dbReference type="EMBL" id="AFYV02003153">
    <property type="protein sequence ID" value="KFG56619.1"/>
    <property type="molecule type" value="Genomic_DNA"/>
</dbReference>
<gene>
    <name evidence="3" type="ORF">TGRUB_363030</name>
</gene>